<protein>
    <submittedName>
        <fullName evidence="2">Uncharacterized protein</fullName>
    </submittedName>
</protein>
<accession>A0A914HSU9</accession>
<sequence>MDRHFPPIPLVLAKTGQLLNVRGLNHIADAFKKAVEENMICRCCRKKIEFIAELCICPDSNRKCHHATGCCNAR</sequence>
<reference evidence="2" key="1">
    <citation type="submission" date="2022-11" db="UniProtKB">
        <authorList>
            <consortium name="WormBaseParasite"/>
        </authorList>
    </citation>
    <scope>IDENTIFICATION</scope>
</reference>
<proteinExistence type="predicted"/>
<dbReference type="WBParaSite" id="Gr19_v10_g3651.t1">
    <property type="protein sequence ID" value="Gr19_v10_g3651.t1"/>
    <property type="gene ID" value="Gr19_v10_g3651"/>
</dbReference>
<dbReference type="Proteomes" id="UP000887572">
    <property type="component" value="Unplaced"/>
</dbReference>
<name>A0A914HSU9_GLORO</name>
<keyword evidence="1" id="KW-1185">Reference proteome</keyword>
<dbReference type="AlphaFoldDB" id="A0A914HSU9"/>
<evidence type="ECO:0000313" key="2">
    <source>
        <dbReference type="WBParaSite" id="Gr19_v10_g3651.t1"/>
    </source>
</evidence>
<organism evidence="1 2">
    <name type="scientific">Globodera rostochiensis</name>
    <name type="common">Golden nematode worm</name>
    <name type="synonym">Heterodera rostochiensis</name>
    <dbReference type="NCBI Taxonomy" id="31243"/>
    <lineage>
        <taxon>Eukaryota</taxon>
        <taxon>Metazoa</taxon>
        <taxon>Ecdysozoa</taxon>
        <taxon>Nematoda</taxon>
        <taxon>Chromadorea</taxon>
        <taxon>Rhabditida</taxon>
        <taxon>Tylenchina</taxon>
        <taxon>Tylenchomorpha</taxon>
        <taxon>Tylenchoidea</taxon>
        <taxon>Heteroderidae</taxon>
        <taxon>Heteroderinae</taxon>
        <taxon>Globodera</taxon>
    </lineage>
</organism>
<evidence type="ECO:0000313" key="1">
    <source>
        <dbReference type="Proteomes" id="UP000887572"/>
    </source>
</evidence>